<dbReference type="SMART" id="SM00326">
    <property type="entry name" value="SH3"/>
    <property type="match status" value="1"/>
</dbReference>
<dbReference type="OrthoDB" id="635774at2759"/>
<evidence type="ECO:0000256" key="4">
    <source>
        <dbReference type="ARBA" id="ARBA00022741"/>
    </source>
</evidence>
<keyword evidence="5 15" id="KW-0418">Kinase</keyword>
<dbReference type="SUPFAM" id="SSF56112">
    <property type="entry name" value="Protein kinase-like (PK-like)"/>
    <property type="match status" value="1"/>
</dbReference>
<evidence type="ECO:0000256" key="6">
    <source>
        <dbReference type="ARBA" id="ARBA00022840"/>
    </source>
</evidence>
<dbReference type="Gene3D" id="3.30.200.20">
    <property type="entry name" value="Phosphorylase Kinase, domain 1"/>
    <property type="match status" value="1"/>
</dbReference>
<accession>A0A7E5V8F1</accession>
<dbReference type="GO" id="GO:0004715">
    <property type="term" value="F:non-membrane spanning protein tyrosine kinase activity"/>
    <property type="evidence" value="ECO:0007669"/>
    <property type="project" value="UniProtKB-EC"/>
</dbReference>
<dbReference type="InterPro" id="IPR049587">
    <property type="entry name" value="TNK-like_SAM"/>
</dbReference>
<dbReference type="CTD" id="107482"/>
<keyword evidence="7" id="KW-0829">Tyrosine-protein kinase</keyword>
<feature type="domain" description="SH3" evidence="12">
    <location>
        <begin position="374"/>
        <end position="434"/>
    </location>
</feature>
<dbReference type="InterPro" id="IPR020635">
    <property type="entry name" value="Tyr_kinase_cat_dom"/>
</dbReference>
<evidence type="ECO:0000256" key="1">
    <source>
        <dbReference type="ARBA" id="ARBA00011903"/>
    </source>
</evidence>
<feature type="compositionally biased region" description="Low complexity" evidence="11">
    <location>
        <begin position="433"/>
        <end position="444"/>
    </location>
</feature>
<evidence type="ECO:0000256" key="9">
    <source>
        <dbReference type="PROSITE-ProRule" id="PRU00192"/>
    </source>
</evidence>
<dbReference type="GO" id="GO:0004674">
    <property type="term" value="F:protein serine/threonine kinase activity"/>
    <property type="evidence" value="ECO:0007669"/>
    <property type="project" value="UniProtKB-EC"/>
</dbReference>
<dbReference type="GO" id="GO:0002009">
    <property type="term" value="P:morphogenesis of an epithelium"/>
    <property type="evidence" value="ECO:0007669"/>
    <property type="project" value="UniProtKB-ARBA"/>
</dbReference>
<dbReference type="InterPro" id="IPR008266">
    <property type="entry name" value="Tyr_kinase_AS"/>
</dbReference>
<evidence type="ECO:0000256" key="5">
    <source>
        <dbReference type="ARBA" id="ARBA00022777"/>
    </source>
</evidence>
<evidence type="ECO:0000256" key="10">
    <source>
        <dbReference type="PROSITE-ProRule" id="PRU10141"/>
    </source>
</evidence>
<dbReference type="PROSITE" id="PS00109">
    <property type="entry name" value="PROTEIN_KINASE_TYR"/>
    <property type="match status" value="1"/>
</dbReference>
<sequence length="924" mass="103754">MDSGTDWLCEILQNVQLEQFYLPIRDQLQITRLAHFDYVHAEDLEKIGVSKPGVRRLFDAVRKKKLQLWNRKFWNKLFGSSSSVSKEKSDSVVRPPQAESRTTCIILEKDIILHNELGNGSFGVVKRGEWKVSDHPSQTVPVAVKVLKADAFSQPGIYDDFRREVEAMHSLKHPNLIKLHGVVFHPLMMVCELAAMGSLLDYIVAQNGKVSLNYIYKWSEQVASGMAHLEKHRFLHRDLACRNILLSTLELVKIGDFGLMRALPDADDCYVMSEGRRVPFPWCAPESLRSRQFSHASDVWMFAVALWEMYSFGEEPWIGLNGSEILRLIMREGQRLPAPGACPPDVYMLMMQCWDLNPKERPTFAGIQRYIETNKLETAIAALSYRRPNKMGIDAGDAIILVDRRPELHWWKGQNQRTLEVGLFPSTLVTTSKSKNNQAAKKSQTLSPGQKVPTSLASLSSNGTSDDLAVVLRKRRTIESTQPPTTRAGNTGSKHFNYNKLTNDRVASLNQERASRGTREAHSKSLNQVKEDILIDLDLPPLTRQSTPYRKPSQSTQNVVSILDEPIDVPELGLDADWGDQSIESLPGISGSAYNIQSYTNLYGAKSLDNLSSSLHMSAPVVTQPDPFDTSQFWPSNHASPRPNYDFTINEANNVGHPQESQRYSTNNRVPSISTDTHIYNNTPSTSGATHANNSPYGALPTSYAMNNSISLERNNVPGVATSLANMSLDDRISESLNLRSKSNNSDYPYGEPSYNAPSTSAANNMEDNKYSDIPLYKNYEMHPAQQQFILETKDYYTKLSTPTKTNTNNDYEKNIYIPKYEEEGEKLRNFSDCVENSKNYSAYKYQNVDYGNYSNYAVYGNASTSRGEALYDEVNDTASVASNIYSEVGEPAPLYSNCNVYDQVSADPPRPHRPAPPCPATHK</sequence>
<evidence type="ECO:0000256" key="2">
    <source>
        <dbReference type="ARBA" id="ARBA00022443"/>
    </source>
</evidence>
<dbReference type="PANTHER" id="PTHR24418">
    <property type="entry name" value="TYROSINE-PROTEIN KINASE"/>
    <property type="match status" value="1"/>
</dbReference>
<protein>
    <recommendedName>
        <fullName evidence="1">non-specific protein-tyrosine kinase</fullName>
        <ecNumber evidence="1">2.7.10.2</ecNumber>
    </recommendedName>
</protein>
<proteinExistence type="predicted"/>
<keyword evidence="2 9" id="KW-0728">SH3 domain</keyword>
<dbReference type="Pfam" id="PF22931">
    <property type="entry name" value="SAM_TNK"/>
    <property type="match status" value="1"/>
</dbReference>
<dbReference type="PRINTS" id="PR00109">
    <property type="entry name" value="TYRKINASE"/>
</dbReference>
<comment type="catalytic activity">
    <reaction evidence="8">
        <text>L-threonyl-[protein] + ATP = O-phospho-L-threonyl-[protein] + ADP + H(+)</text>
        <dbReference type="Rhea" id="RHEA:46608"/>
        <dbReference type="Rhea" id="RHEA-COMP:11060"/>
        <dbReference type="Rhea" id="RHEA-COMP:11605"/>
        <dbReference type="ChEBI" id="CHEBI:15378"/>
        <dbReference type="ChEBI" id="CHEBI:30013"/>
        <dbReference type="ChEBI" id="CHEBI:30616"/>
        <dbReference type="ChEBI" id="CHEBI:61977"/>
        <dbReference type="ChEBI" id="CHEBI:456216"/>
        <dbReference type="EC" id="2.7.11.1"/>
    </reaction>
</comment>
<dbReference type="InterPro" id="IPR050198">
    <property type="entry name" value="Non-receptor_tyrosine_kinases"/>
</dbReference>
<evidence type="ECO:0000259" key="12">
    <source>
        <dbReference type="PROSITE" id="PS50002"/>
    </source>
</evidence>
<dbReference type="EC" id="2.7.10.2" evidence="1"/>
<keyword evidence="4 10" id="KW-0547">Nucleotide-binding</keyword>
<dbReference type="InterPro" id="IPR036028">
    <property type="entry name" value="SH3-like_dom_sf"/>
</dbReference>
<evidence type="ECO:0000256" key="11">
    <source>
        <dbReference type="SAM" id="MobiDB-lite"/>
    </source>
</evidence>
<dbReference type="Proteomes" id="UP000322000">
    <property type="component" value="Chromosome 3"/>
</dbReference>
<dbReference type="RefSeq" id="XP_026724574.1">
    <property type="nucleotide sequence ID" value="XM_026868773.1"/>
</dbReference>
<evidence type="ECO:0000259" key="13">
    <source>
        <dbReference type="PROSITE" id="PS50011"/>
    </source>
</evidence>
<evidence type="ECO:0000313" key="14">
    <source>
        <dbReference type="Proteomes" id="UP000322000"/>
    </source>
</evidence>
<dbReference type="KEGG" id="tnl:113491680"/>
<dbReference type="Pfam" id="PF00018">
    <property type="entry name" value="SH3_1"/>
    <property type="match status" value="1"/>
</dbReference>
<dbReference type="InterPro" id="IPR001452">
    <property type="entry name" value="SH3_domain"/>
</dbReference>
<feature type="region of interest" description="Disordered" evidence="11">
    <location>
        <begin position="433"/>
        <end position="463"/>
    </location>
</feature>
<keyword evidence="14" id="KW-1185">Reference proteome</keyword>
<dbReference type="SUPFAM" id="SSF50044">
    <property type="entry name" value="SH3-domain"/>
    <property type="match status" value="1"/>
</dbReference>
<evidence type="ECO:0000256" key="3">
    <source>
        <dbReference type="ARBA" id="ARBA00022679"/>
    </source>
</evidence>
<organism evidence="14 15">
    <name type="scientific">Trichoplusia ni</name>
    <name type="common">Cabbage looper</name>
    <dbReference type="NCBI Taxonomy" id="7111"/>
    <lineage>
        <taxon>Eukaryota</taxon>
        <taxon>Metazoa</taxon>
        <taxon>Ecdysozoa</taxon>
        <taxon>Arthropoda</taxon>
        <taxon>Hexapoda</taxon>
        <taxon>Insecta</taxon>
        <taxon>Pterygota</taxon>
        <taxon>Neoptera</taxon>
        <taxon>Endopterygota</taxon>
        <taxon>Lepidoptera</taxon>
        <taxon>Glossata</taxon>
        <taxon>Ditrysia</taxon>
        <taxon>Noctuoidea</taxon>
        <taxon>Noctuidae</taxon>
        <taxon>Plusiinae</taxon>
        <taxon>Trichoplusia</taxon>
    </lineage>
</organism>
<dbReference type="AlphaFoldDB" id="A0A7E5V8F1"/>
<evidence type="ECO:0000313" key="15">
    <source>
        <dbReference type="RefSeq" id="XP_026724574.1"/>
    </source>
</evidence>
<dbReference type="GeneID" id="113491680"/>
<feature type="binding site" evidence="10">
    <location>
        <position position="145"/>
    </location>
    <ligand>
        <name>ATP</name>
        <dbReference type="ChEBI" id="CHEBI:30616"/>
    </ligand>
</feature>
<dbReference type="Pfam" id="PF07714">
    <property type="entry name" value="PK_Tyr_Ser-Thr"/>
    <property type="match status" value="1"/>
</dbReference>
<keyword evidence="6 10" id="KW-0067">ATP-binding</keyword>
<gene>
    <name evidence="15" type="primary">LOC113491680</name>
</gene>
<evidence type="ECO:0000256" key="8">
    <source>
        <dbReference type="ARBA" id="ARBA00047899"/>
    </source>
</evidence>
<dbReference type="FunCoup" id="A0A7E5V8F1">
    <property type="interactions" value="37"/>
</dbReference>
<dbReference type="InterPro" id="IPR001245">
    <property type="entry name" value="Ser-Thr/Tyr_kinase_cat_dom"/>
</dbReference>
<dbReference type="InterPro" id="IPR011009">
    <property type="entry name" value="Kinase-like_dom_sf"/>
</dbReference>
<dbReference type="PROSITE" id="PS50011">
    <property type="entry name" value="PROTEIN_KINASE_DOM"/>
    <property type="match status" value="1"/>
</dbReference>
<feature type="domain" description="Protein kinase" evidence="13">
    <location>
        <begin position="111"/>
        <end position="371"/>
    </location>
</feature>
<dbReference type="GO" id="GO:0005524">
    <property type="term" value="F:ATP binding"/>
    <property type="evidence" value="ECO:0007669"/>
    <property type="project" value="UniProtKB-UniRule"/>
</dbReference>
<dbReference type="InterPro" id="IPR000719">
    <property type="entry name" value="Prot_kinase_dom"/>
</dbReference>
<dbReference type="Gene3D" id="1.10.510.10">
    <property type="entry name" value="Transferase(Phosphotransferase) domain 1"/>
    <property type="match status" value="1"/>
</dbReference>
<dbReference type="InterPro" id="IPR017441">
    <property type="entry name" value="Protein_kinase_ATP_BS"/>
</dbReference>
<evidence type="ECO:0000256" key="7">
    <source>
        <dbReference type="ARBA" id="ARBA00023137"/>
    </source>
</evidence>
<dbReference type="CDD" id="cd09539">
    <property type="entry name" value="SAM_TNK-like"/>
    <property type="match status" value="1"/>
</dbReference>
<feature type="compositionally biased region" description="Polar residues" evidence="11">
    <location>
        <begin position="445"/>
        <end position="463"/>
    </location>
</feature>
<dbReference type="SMART" id="SM00219">
    <property type="entry name" value="TyrKc"/>
    <property type="match status" value="1"/>
</dbReference>
<feature type="region of interest" description="Disordered" evidence="11">
    <location>
        <begin position="740"/>
        <end position="763"/>
    </location>
</feature>
<dbReference type="InterPro" id="IPR055175">
    <property type="entry name" value="ACK/TNK-like_SAM"/>
</dbReference>
<dbReference type="PROSITE" id="PS50002">
    <property type="entry name" value="SH3"/>
    <property type="match status" value="1"/>
</dbReference>
<reference evidence="15" key="1">
    <citation type="submission" date="2025-08" db="UniProtKB">
        <authorList>
            <consortium name="RefSeq"/>
        </authorList>
    </citation>
    <scope>IDENTIFICATION</scope>
</reference>
<dbReference type="PROSITE" id="PS00107">
    <property type="entry name" value="PROTEIN_KINASE_ATP"/>
    <property type="match status" value="1"/>
</dbReference>
<name>A0A7E5V8F1_TRINI</name>
<keyword evidence="3" id="KW-0808">Transferase</keyword>
<dbReference type="InParanoid" id="A0A7E5V8F1"/>
<dbReference type="FunFam" id="1.10.510.10:FF:000080">
    <property type="entry name" value="Putative activated CDC42 kinase 1"/>
    <property type="match status" value="1"/>
</dbReference>